<organism evidence="9 10">
    <name type="scientific">Paenibacillus phoenicis</name>
    <dbReference type="NCBI Taxonomy" id="554117"/>
    <lineage>
        <taxon>Bacteria</taxon>
        <taxon>Bacillati</taxon>
        <taxon>Bacillota</taxon>
        <taxon>Bacilli</taxon>
        <taxon>Bacillales</taxon>
        <taxon>Paenibacillaceae</taxon>
        <taxon>Paenibacillus</taxon>
    </lineage>
</organism>
<dbReference type="PANTHER" id="PTHR23513">
    <property type="entry name" value="INTEGRAL MEMBRANE EFFLUX PROTEIN-RELATED"/>
    <property type="match status" value="1"/>
</dbReference>
<evidence type="ECO:0000256" key="5">
    <source>
        <dbReference type="ARBA" id="ARBA00022989"/>
    </source>
</evidence>
<protein>
    <submittedName>
        <fullName evidence="9">MFS transporter</fullName>
    </submittedName>
</protein>
<feature type="transmembrane region" description="Helical" evidence="7">
    <location>
        <begin position="326"/>
        <end position="344"/>
    </location>
</feature>
<gene>
    <name evidence="9" type="ORF">U9M73_11095</name>
</gene>
<keyword evidence="3" id="KW-1003">Cell membrane</keyword>
<dbReference type="Gene3D" id="1.20.1250.20">
    <property type="entry name" value="MFS general substrate transporter like domains"/>
    <property type="match status" value="1"/>
</dbReference>
<dbReference type="InterPro" id="IPR036259">
    <property type="entry name" value="MFS_trans_sf"/>
</dbReference>
<evidence type="ECO:0000256" key="2">
    <source>
        <dbReference type="ARBA" id="ARBA00022448"/>
    </source>
</evidence>
<comment type="caution">
    <text evidence="9">The sequence shown here is derived from an EMBL/GenBank/DDBJ whole genome shotgun (WGS) entry which is preliminary data.</text>
</comment>
<dbReference type="Pfam" id="PF07690">
    <property type="entry name" value="MFS_1"/>
    <property type="match status" value="1"/>
</dbReference>
<accession>A0ABU5PLG4</accession>
<feature type="transmembrane region" description="Helical" evidence="7">
    <location>
        <begin position="350"/>
        <end position="371"/>
    </location>
</feature>
<evidence type="ECO:0000256" key="4">
    <source>
        <dbReference type="ARBA" id="ARBA00022692"/>
    </source>
</evidence>
<feature type="transmembrane region" description="Helical" evidence="7">
    <location>
        <begin position="184"/>
        <end position="205"/>
    </location>
</feature>
<evidence type="ECO:0000256" key="3">
    <source>
        <dbReference type="ARBA" id="ARBA00022475"/>
    </source>
</evidence>
<dbReference type="InterPro" id="IPR011701">
    <property type="entry name" value="MFS"/>
</dbReference>
<evidence type="ECO:0000313" key="9">
    <source>
        <dbReference type="EMBL" id="MEA3570544.1"/>
    </source>
</evidence>
<feature type="transmembrane region" description="Helical" evidence="7">
    <location>
        <begin position="211"/>
        <end position="229"/>
    </location>
</feature>
<dbReference type="Proteomes" id="UP001292216">
    <property type="component" value="Unassembled WGS sequence"/>
</dbReference>
<feature type="transmembrane region" description="Helical" evidence="7">
    <location>
        <begin position="117"/>
        <end position="136"/>
    </location>
</feature>
<keyword evidence="10" id="KW-1185">Reference proteome</keyword>
<proteinExistence type="predicted"/>
<keyword evidence="4 7" id="KW-0812">Transmembrane</keyword>
<evidence type="ECO:0000256" key="7">
    <source>
        <dbReference type="SAM" id="Phobius"/>
    </source>
</evidence>
<feature type="transmembrane region" description="Helical" evidence="7">
    <location>
        <begin position="260"/>
        <end position="285"/>
    </location>
</feature>
<feature type="transmembrane region" description="Helical" evidence="7">
    <location>
        <begin position="92"/>
        <end position="110"/>
    </location>
</feature>
<reference evidence="9 10" key="1">
    <citation type="submission" date="2023-12" db="EMBL/GenBank/DDBJ databases">
        <title>Whole genome sequencing of Paenibacillus phoenicis isolated from the Phoenix Mars Lander spacecraft assembly facility.</title>
        <authorList>
            <person name="Garcia A."/>
            <person name="Venkateswaran K."/>
        </authorList>
    </citation>
    <scope>NUCLEOTIDE SEQUENCE [LARGE SCALE GENOMIC DNA]</scope>
    <source>
        <strain evidence="9 10">3PO2SA</strain>
    </source>
</reference>
<name>A0ABU5PLG4_9BACL</name>
<sequence>MKTDLAINTAQKASVNVSPAVPEASEEPNTAILLSAEKSPTTAPNLGYRRSFAIILTSVVLLSFGGKLYEIILPLMMYDITHSSVAMSSMKTAELLPNFFFAIFIGVLVDRVNKKRWILWMIGLQAMLLLAFAVLFRSGIHLLPVYYAIGFLLMTLNYGYFNAEVSLIKLSVPVRELTSANAKLSFAETFVGIMGPALSGLILMLSDISDGLLITSFCYLICMGLFTRLKLAEKKETPRQSRFAAEFLEGWRAFCVNKPLVLMTVFVVFLNCTYTVISTTSIYYAKDDLGLSSSLLAVVLSASGAGGLAGSLLLSRLRQSWGLGKVFGASILLNVIAYLLLFLIDGLVMFAVALFLSGFAATLYSVSVYAFRQEQTPAPLMGRIAGITGTCFRIGMPIAVYASGWVIAWWGTSVIFITCAIWNLIVLAVYVRTRLWNVQ</sequence>
<dbReference type="CDD" id="cd06173">
    <property type="entry name" value="MFS_MefA_like"/>
    <property type="match status" value="1"/>
</dbReference>
<keyword evidence="6 7" id="KW-0472">Membrane</keyword>
<feature type="domain" description="Major facilitator superfamily (MFS) profile" evidence="8">
    <location>
        <begin position="260"/>
        <end position="439"/>
    </location>
</feature>
<feature type="transmembrane region" description="Helical" evidence="7">
    <location>
        <begin position="142"/>
        <end position="163"/>
    </location>
</feature>
<keyword evidence="5 7" id="KW-1133">Transmembrane helix</keyword>
<evidence type="ECO:0000256" key="6">
    <source>
        <dbReference type="ARBA" id="ARBA00023136"/>
    </source>
</evidence>
<keyword evidence="2" id="KW-0813">Transport</keyword>
<dbReference type="EMBL" id="JAYERP010000001">
    <property type="protein sequence ID" value="MEA3570544.1"/>
    <property type="molecule type" value="Genomic_DNA"/>
</dbReference>
<dbReference type="PANTHER" id="PTHR23513:SF6">
    <property type="entry name" value="MAJOR FACILITATOR SUPERFAMILY ASSOCIATED DOMAIN-CONTAINING PROTEIN"/>
    <property type="match status" value="1"/>
</dbReference>
<dbReference type="PROSITE" id="PS50850">
    <property type="entry name" value="MFS"/>
    <property type="match status" value="1"/>
</dbReference>
<comment type="subcellular location">
    <subcellularLocation>
        <location evidence="1">Cell membrane</location>
        <topology evidence="1">Multi-pass membrane protein</topology>
    </subcellularLocation>
</comment>
<evidence type="ECO:0000259" key="8">
    <source>
        <dbReference type="PROSITE" id="PS50850"/>
    </source>
</evidence>
<feature type="transmembrane region" description="Helical" evidence="7">
    <location>
        <begin position="291"/>
        <end position="314"/>
    </location>
</feature>
<dbReference type="RefSeq" id="WP_323077315.1">
    <property type="nucleotide sequence ID" value="NZ_CBCSKM010000010.1"/>
</dbReference>
<feature type="transmembrane region" description="Helical" evidence="7">
    <location>
        <begin position="383"/>
        <end position="402"/>
    </location>
</feature>
<dbReference type="SUPFAM" id="SSF103473">
    <property type="entry name" value="MFS general substrate transporter"/>
    <property type="match status" value="1"/>
</dbReference>
<evidence type="ECO:0000256" key="1">
    <source>
        <dbReference type="ARBA" id="ARBA00004651"/>
    </source>
</evidence>
<dbReference type="InterPro" id="IPR020846">
    <property type="entry name" value="MFS_dom"/>
</dbReference>
<feature type="transmembrane region" description="Helical" evidence="7">
    <location>
        <begin position="52"/>
        <end position="72"/>
    </location>
</feature>
<evidence type="ECO:0000313" key="10">
    <source>
        <dbReference type="Proteomes" id="UP001292216"/>
    </source>
</evidence>
<feature type="transmembrane region" description="Helical" evidence="7">
    <location>
        <begin position="408"/>
        <end position="431"/>
    </location>
</feature>